<dbReference type="SUPFAM" id="SSF161098">
    <property type="entry name" value="MetI-like"/>
    <property type="match status" value="2"/>
</dbReference>
<evidence type="ECO:0000313" key="7">
    <source>
        <dbReference type="EMBL" id="ACI17383.1"/>
    </source>
</evidence>
<feature type="transmembrane region" description="Helical" evidence="5">
    <location>
        <begin position="260"/>
        <end position="281"/>
    </location>
</feature>
<dbReference type="Pfam" id="PF00528">
    <property type="entry name" value="BPD_transp_1"/>
    <property type="match status" value="2"/>
</dbReference>
<feature type="transmembrane region" description="Helical" evidence="5">
    <location>
        <begin position="12"/>
        <end position="30"/>
    </location>
</feature>
<protein>
    <submittedName>
        <fullName evidence="7">ABC transporter, permease protein</fullName>
    </submittedName>
</protein>
<dbReference type="Gene3D" id="1.10.3720.10">
    <property type="entry name" value="MetI-like"/>
    <property type="match status" value="2"/>
</dbReference>
<dbReference type="EMBL" id="CP001145">
    <property type="protein sequence ID" value="ACI17383.1"/>
    <property type="molecule type" value="Genomic_DNA"/>
</dbReference>
<reference evidence="7 8" key="2">
    <citation type="journal article" date="2014" name="Genome Announc.">
        <title>Complete Genome Sequence of Coprothermobacter proteolyticus DSM 5265.</title>
        <authorList>
            <person name="Alexiev A."/>
            <person name="Coil D.A."/>
            <person name="Badger J.H."/>
            <person name="Enticknap J."/>
            <person name="Ward N."/>
            <person name="Robb F.T."/>
            <person name="Eisen J.A."/>
        </authorList>
    </citation>
    <scope>NUCLEOTIDE SEQUENCE [LARGE SCALE GENOMIC DNA]</scope>
    <source>
        <strain evidence="8">ATCC 35245 / DSM 5265 / OCM 4 / BT</strain>
    </source>
</reference>
<dbReference type="KEGG" id="cpo:COPRO5265_0287"/>
<feature type="transmembrane region" description="Helical" evidence="5">
    <location>
        <begin position="42"/>
        <end position="68"/>
    </location>
</feature>
<gene>
    <name evidence="7" type="ordered locus">COPRO5265_0287</name>
</gene>
<keyword evidence="4 5" id="KW-0472">Membrane</keyword>
<dbReference type="PROSITE" id="PS50928">
    <property type="entry name" value="ABC_TM1"/>
    <property type="match status" value="2"/>
</dbReference>
<evidence type="ECO:0000256" key="2">
    <source>
        <dbReference type="ARBA" id="ARBA00022692"/>
    </source>
</evidence>
<dbReference type="GO" id="GO:0055085">
    <property type="term" value="P:transmembrane transport"/>
    <property type="evidence" value="ECO:0007669"/>
    <property type="project" value="InterPro"/>
</dbReference>
<comment type="similarity">
    <text evidence="5">Belongs to the binding-protein-dependent transport system permease family.</text>
</comment>
<dbReference type="CDD" id="cd06261">
    <property type="entry name" value="TM_PBP2"/>
    <property type="match status" value="2"/>
</dbReference>
<accession>B5Y7A7</accession>
<feature type="domain" description="ABC transmembrane type-1" evidence="6">
    <location>
        <begin position="293"/>
        <end position="483"/>
    </location>
</feature>
<dbReference type="GO" id="GO:0005886">
    <property type="term" value="C:plasma membrane"/>
    <property type="evidence" value="ECO:0007669"/>
    <property type="project" value="UniProtKB-SubCell"/>
</dbReference>
<keyword evidence="5" id="KW-0813">Transport</keyword>
<evidence type="ECO:0000256" key="4">
    <source>
        <dbReference type="ARBA" id="ARBA00023136"/>
    </source>
</evidence>
<feature type="transmembrane region" description="Helical" evidence="5">
    <location>
        <begin position="301"/>
        <end position="320"/>
    </location>
</feature>
<evidence type="ECO:0000256" key="5">
    <source>
        <dbReference type="RuleBase" id="RU363032"/>
    </source>
</evidence>
<dbReference type="AlphaFoldDB" id="B5Y7A7"/>
<feature type="domain" description="ABC transmembrane type-1" evidence="6">
    <location>
        <begin position="7"/>
        <end position="202"/>
    </location>
</feature>
<evidence type="ECO:0000256" key="1">
    <source>
        <dbReference type="ARBA" id="ARBA00004651"/>
    </source>
</evidence>
<proteinExistence type="inferred from homology"/>
<dbReference type="HOGENOM" id="CLU_036171_2_0_9"/>
<dbReference type="STRING" id="309798.COPRO5265_0287"/>
<feature type="transmembrane region" description="Helical" evidence="5">
    <location>
        <begin position="74"/>
        <end position="97"/>
    </location>
</feature>
<evidence type="ECO:0000256" key="3">
    <source>
        <dbReference type="ARBA" id="ARBA00022989"/>
    </source>
</evidence>
<dbReference type="Proteomes" id="UP000001732">
    <property type="component" value="Chromosome"/>
</dbReference>
<dbReference type="InterPro" id="IPR000515">
    <property type="entry name" value="MetI-like"/>
</dbReference>
<feature type="transmembrane region" description="Helical" evidence="5">
    <location>
        <begin position="125"/>
        <end position="149"/>
    </location>
</feature>
<comment type="subcellular location">
    <subcellularLocation>
        <location evidence="1 5">Cell membrane</location>
        <topology evidence="1 5">Multi-pass membrane protein</topology>
    </subcellularLocation>
</comment>
<keyword evidence="8" id="KW-1185">Reference proteome</keyword>
<feature type="transmembrane region" description="Helical" evidence="5">
    <location>
        <begin position="409"/>
        <end position="429"/>
    </location>
</feature>
<name>B5Y7A7_COPPD</name>
<feature type="transmembrane region" description="Helical" evidence="5">
    <location>
        <begin position="464"/>
        <end position="484"/>
    </location>
</feature>
<organism evidence="7 8">
    <name type="scientific">Coprothermobacter proteolyticus (strain ATCC 35245 / DSM 5265 / OCM 4 / BT)</name>
    <dbReference type="NCBI Taxonomy" id="309798"/>
    <lineage>
        <taxon>Bacteria</taxon>
        <taxon>Pseudomonadati</taxon>
        <taxon>Coprothermobacterota</taxon>
        <taxon>Coprothermobacteria</taxon>
        <taxon>Coprothermobacterales</taxon>
        <taxon>Coprothermobacteraceae</taxon>
        <taxon>Coprothermobacter</taxon>
    </lineage>
</organism>
<dbReference type="eggNOG" id="COG4986">
    <property type="taxonomic scope" value="Bacteria"/>
</dbReference>
<dbReference type="OrthoDB" id="9806809at2"/>
<feature type="transmembrane region" description="Helical" evidence="5">
    <location>
        <begin position="180"/>
        <end position="202"/>
    </location>
</feature>
<evidence type="ECO:0000313" key="8">
    <source>
        <dbReference type="Proteomes" id="UP000001732"/>
    </source>
</evidence>
<sequence>MQLISAALWSTYRIFVAYFLSLAFGIFYGVSASSGPRREKIMIAILDILQSVPILGFFPVAIAFFVAVFRGQRIGLELAAIFLIFTSQAWNIAFGVYETVKTLPRELVEVGKAFNFSKTFTIQRIYLPAMVPTIVFNSGVSMANGWYFLMASEIITLGSQEVKLPGLGSSMMNYLAQGNILGVVMCIGTIVLINALLQVLIFRPLVKWSELFQYNAVGTAPEWPTVADVLFDFGKALKVDTVLVKLVSLGTKKLSAVAKYVFYVIGAALVGGLGYLIFWLFSPPYPSNILSQIPAALTVTTMRVVAAVVIAVLLALPFVIRSVKNVAAAQNIYSLASILGSIPAVVFYPPIVALGGRAYMEPLSILLLLTGSFWYALFNMSKGAMLLPGVLTEMAQVFNIKGWLYYKNILIPAILPPLITGALTAWGGAWNASIVAEHVQFGDKVYSIPGIGALLVQSTADTKALLLIVLSMTALIVLVNMLFWRPWYSKAAEKYNITE</sequence>
<dbReference type="RefSeq" id="WP_012544035.1">
    <property type="nucleotide sequence ID" value="NC_011295.1"/>
</dbReference>
<keyword evidence="3 5" id="KW-1133">Transmembrane helix</keyword>
<dbReference type="InterPro" id="IPR035906">
    <property type="entry name" value="MetI-like_sf"/>
</dbReference>
<dbReference type="PANTHER" id="PTHR42744">
    <property type="entry name" value="BINDING-PROTEIN-DEPENDENT TRANSPORT SYSTEMS INNER MEMBRANE COMPONENT"/>
    <property type="match status" value="1"/>
</dbReference>
<reference evidence="8" key="1">
    <citation type="submission" date="2008-08" db="EMBL/GenBank/DDBJ databases">
        <title>The complete genome sequence of Coprothermobacter proteolyticus strain ATCC 5245 / DSM 5265 / BT.</title>
        <authorList>
            <person name="Dodson R.J."/>
            <person name="Durkin A.S."/>
            <person name="Wu M."/>
            <person name="Eisen J."/>
            <person name="Sutton G."/>
        </authorList>
    </citation>
    <scope>NUCLEOTIDE SEQUENCE [LARGE SCALE GENOMIC DNA]</scope>
    <source>
        <strain evidence="8">ATCC 35245 / DSM 5265 / OCM 4 / BT</strain>
    </source>
</reference>
<evidence type="ECO:0000259" key="6">
    <source>
        <dbReference type="PROSITE" id="PS50928"/>
    </source>
</evidence>
<feature type="transmembrane region" description="Helical" evidence="5">
    <location>
        <begin position="332"/>
        <end position="352"/>
    </location>
</feature>
<dbReference type="PANTHER" id="PTHR42744:SF1">
    <property type="entry name" value="BINDING-PROTEIN-DEPENDENT TRANSPORT SYSTEMS INNER MEMBRANE COMPONENT"/>
    <property type="match status" value="1"/>
</dbReference>
<keyword evidence="2 5" id="KW-0812">Transmembrane</keyword>